<dbReference type="CDD" id="cd07067">
    <property type="entry name" value="HP_PGM_like"/>
    <property type="match status" value="1"/>
</dbReference>
<evidence type="ECO:0000313" key="3">
    <source>
        <dbReference type="EMBL" id="CAM76033.1"/>
    </source>
</evidence>
<feature type="active site" description="Tele-phosphohistidine intermediate" evidence="1">
    <location>
        <position position="9"/>
    </location>
</feature>
<feature type="binding site" evidence="2">
    <location>
        <position position="58"/>
    </location>
    <ligand>
        <name>substrate</name>
    </ligand>
</feature>
<dbReference type="RefSeq" id="WP_024078653.1">
    <property type="nucleotide sequence ID" value="NZ_CP027527.1"/>
</dbReference>
<evidence type="ECO:0000256" key="2">
    <source>
        <dbReference type="PIRSR" id="PIRSR613078-2"/>
    </source>
</evidence>
<dbReference type="SUPFAM" id="SSF53254">
    <property type="entry name" value="Phosphoglycerate mutase-like"/>
    <property type="match status" value="1"/>
</dbReference>
<sequence length="176" mass="19680">MKRIYLLRHAKSSWDEAGLDDFQRPLNPRGRKAAKAMGKYLKQHGIRPNLILCSAAARTRATYDILEPRLEGVPVSFEDRLYEATRGDLLHRLQALDGHLHSVLLIGHNPGLEKLALGLSAGNGDAEAVKRLEQKYPTGTLAVLETNVPHWPELDAGTCRLLDFIRPRDLDADDED</sequence>
<dbReference type="PANTHER" id="PTHR47623">
    <property type="entry name" value="OS09G0287300 PROTEIN"/>
    <property type="match status" value="1"/>
</dbReference>
<organism evidence="3">
    <name type="scientific">Magnetospirillum gryphiswaldense</name>
    <dbReference type="NCBI Taxonomy" id="55518"/>
    <lineage>
        <taxon>Bacteria</taxon>
        <taxon>Pseudomonadati</taxon>
        <taxon>Pseudomonadota</taxon>
        <taxon>Alphaproteobacteria</taxon>
        <taxon>Rhodospirillales</taxon>
        <taxon>Rhodospirillaceae</taxon>
        <taxon>Magnetospirillum</taxon>
    </lineage>
</organism>
<dbReference type="SMART" id="SM00855">
    <property type="entry name" value="PGAM"/>
    <property type="match status" value="1"/>
</dbReference>
<gene>
    <name evidence="3" type="ORF">MGR_1499</name>
</gene>
<reference evidence="3" key="1">
    <citation type="journal article" date="2007" name="J. Bacteriol.">
        <title>Comparative genome analysis of four magnetotactic bacteria reveals a complex set of group-specific genes implicated in magnetosome biomineralization and function.</title>
        <authorList>
            <person name="Richter M."/>
            <person name="Kube M."/>
            <person name="Bazylinski D.A."/>
            <person name="Lombardot T."/>
            <person name="Gloeckner F.O."/>
            <person name="Reinhardt R."/>
            <person name="Schueler D."/>
        </authorList>
    </citation>
    <scope>NUCLEOTIDE SEQUENCE</scope>
    <source>
        <strain evidence="3">MSR-1</strain>
    </source>
</reference>
<dbReference type="Pfam" id="PF00300">
    <property type="entry name" value="His_Phos_1"/>
    <property type="match status" value="1"/>
</dbReference>
<evidence type="ECO:0000256" key="1">
    <source>
        <dbReference type="PIRSR" id="PIRSR613078-1"/>
    </source>
</evidence>
<dbReference type="InterPro" id="IPR029033">
    <property type="entry name" value="His_PPase_superfam"/>
</dbReference>
<dbReference type="InterPro" id="IPR013078">
    <property type="entry name" value="His_Pase_superF_clade-1"/>
</dbReference>
<dbReference type="Gene3D" id="3.40.50.1240">
    <property type="entry name" value="Phosphoglycerate mutase-like"/>
    <property type="match status" value="1"/>
</dbReference>
<dbReference type="EMBL" id="CU459003">
    <property type="protein sequence ID" value="CAM76033.1"/>
    <property type="molecule type" value="Genomic_DNA"/>
</dbReference>
<dbReference type="AlphaFoldDB" id="A4TZH6"/>
<accession>A4TZH6</accession>
<dbReference type="PANTHER" id="PTHR47623:SF1">
    <property type="entry name" value="OS09G0287300 PROTEIN"/>
    <property type="match status" value="1"/>
</dbReference>
<proteinExistence type="predicted"/>
<feature type="active site" description="Proton donor/acceptor" evidence="1">
    <location>
        <position position="83"/>
    </location>
</feature>
<protein>
    <submittedName>
        <fullName evidence="3">Phosphoglycerate mutase family protein</fullName>
    </submittedName>
</protein>
<name>A4TZH6_9PROT</name>